<reference evidence="3 4" key="1">
    <citation type="submission" date="2018-07" db="EMBL/GenBank/DDBJ databases">
        <authorList>
            <person name="Quirk P.G."/>
            <person name="Krulwich T.A."/>
        </authorList>
    </citation>
    <scope>NUCLEOTIDE SEQUENCE [LARGE SCALE GENOMIC DNA]</scope>
    <source>
        <strain evidence="3 4">CC-BB4</strain>
    </source>
</reference>
<accession>A0A346A431</accession>
<evidence type="ECO:0000256" key="1">
    <source>
        <dbReference type="ARBA" id="ARBA00006987"/>
    </source>
</evidence>
<dbReference type="RefSeq" id="WP_115694307.1">
    <property type="nucleotide sequence ID" value="NZ_CP031417.1"/>
</dbReference>
<keyword evidence="2" id="KW-0732">Signal</keyword>
<dbReference type="SUPFAM" id="SSF53850">
    <property type="entry name" value="Periplasmic binding protein-like II"/>
    <property type="match status" value="1"/>
</dbReference>
<feature type="chain" id="PRO_5016955815" evidence="2">
    <location>
        <begin position="23"/>
        <end position="324"/>
    </location>
</feature>
<dbReference type="Pfam" id="PF03401">
    <property type="entry name" value="TctC"/>
    <property type="match status" value="1"/>
</dbReference>
<sequence length="324" mass="33380">MGRLAFSALLLVAAALPAQSQAQAPSWPPKTVRVLVPFGPGSTPDIVARLVAEGLGKKHPGSVFVVENKPGASGNLGTDTVAKAAPDGTTIGVSIGGPLAINTLLFSKLPYDPQKDIAPVTQLITQPSALAVNPGLNVNTVAELIALLKANPGKYNFASIGNGSLSHLAMEALAIKAGVKLVHIPYQASPAAMTAIMRGDAQMGCLPAISVTPQAANGAVKILAVSTAKRSPFLKDVPTLKESGIDVEADAWMGLIAPGATPPALVEAINKDVVEIIKQPSVVDKLATQLMEPVGSSPADFRKLMNAEIDRWAPVIKAADVKVN</sequence>
<comment type="similarity">
    <text evidence="1">Belongs to the UPF0065 (bug) family.</text>
</comment>
<dbReference type="PIRSF" id="PIRSF017082">
    <property type="entry name" value="YflP"/>
    <property type="match status" value="1"/>
</dbReference>
<dbReference type="Gene3D" id="3.40.190.10">
    <property type="entry name" value="Periplasmic binding protein-like II"/>
    <property type="match status" value="1"/>
</dbReference>
<dbReference type="PANTHER" id="PTHR42928">
    <property type="entry name" value="TRICARBOXYLATE-BINDING PROTEIN"/>
    <property type="match status" value="1"/>
</dbReference>
<dbReference type="Proteomes" id="UP000254889">
    <property type="component" value="Chromosome"/>
</dbReference>
<protein>
    <submittedName>
        <fullName evidence="3">Tripartite tricarboxylate transporter substrate binding protein</fullName>
    </submittedName>
</protein>
<dbReference type="CDD" id="cd13578">
    <property type="entry name" value="PBP2_Bug27"/>
    <property type="match status" value="1"/>
</dbReference>
<gene>
    <name evidence="3" type="ORF">DW352_08490</name>
</gene>
<feature type="signal peptide" evidence="2">
    <location>
        <begin position="1"/>
        <end position="22"/>
    </location>
</feature>
<keyword evidence="4" id="KW-1185">Reference proteome</keyword>
<dbReference type="EMBL" id="CP031417">
    <property type="protein sequence ID" value="AXK83928.1"/>
    <property type="molecule type" value="Genomic_DNA"/>
</dbReference>
<dbReference type="OrthoDB" id="9780943at2"/>
<dbReference type="AlphaFoldDB" id="A0A346A431"/>
<evidence type="ECO:0000256" key="2">
    <source>
        <dbReference type="SAM" id="SignalP"/>
    </source>
</evidence>
<name>A0A346A431_9HYPH</name>
<organism evidence="3 4">
    <name type="scientific">Pseudolabrys taiwanensis</name>
    <dbReference type="NCBI Taxonomy" id="331696"/>
    <lineage>
        <taxon>Bacteria</taxon>
        <taxon>Pseudomonadati</taxon>
        <taxon>Pseudomonadota</taxon>
        <taxon>Alphaproteobacteria</taxon>
        <taxon>Hyphomicrobiales</taxon>
        <taxon>Xanthobacteraceae</taxon>
        <taxon>Pseudolabrys</taxon>
    </lineage>
</organism>
<dbReference type="InterPro" id="IPR005064">
    <property type="entry name" value="BUG"/>
</dbReference>
<evidence type="ECO:0000313" key="4">
    <source>
        <dbReference type="Proteomes" id="UP000254889"/>
    </source>
</evidence>
<dbReference type="Gene3D" id="3.40.190.150">
    <property type="entry name" value="Bordetella uptake gene, domain 1"/>
    <property type="match status" value="1"/>
</dbReference>
<dbReference type="KEGG" id="ptaw:DW352_08490"/>
<dbReference type="PANTHER" id="PTHR42928:SF5">
    <property type="entry name" value="BLR1237 PROTEIN"/>
    <property type="match status" value="1"/>
</dbReference>
<evidence type="ECO:0000313" key="3">
    <source>
        <dbReference type="EMBL" id="AXK83928.1"/>
    </source>
</evidence>
<proteinExistence type="inferred from homology"/>
<dbReference type="InterPro" id="IPR042100">
    <property type="entry name" value="Bug_dom1"/>
</dbReference>